<dbReference type="Gene3D" id="2.40.280.10">
    <property type="match status" value="1"/>
</dbReference>
<organism evidence="5 6">
    <name type="scientific">Candidatus Roizmanbacteria bacterium CG_4_10_14_3_um_filter_39_13</name>
    <dbReference type="NCBI Taxonomy" id="1974831"/>
    <lineage>
        <taxon>Bacteria</taxon>
        <taxon>Candidatus Roizmaniibacteriota</taxon>
    </lineage>
</organism>
<dbReference type="PANTHER" id="PTHR30308">
    <property type="entry name" value="TMRNA-BINDING COMPONENT OF TRANS-TRANSLATION TAGGING COMPLEX"/>
    <property type="match status" value="1"/>
</dbReference>
<comment type="subcellular location">
    <subcellularLocation>
        <location evidence="3">Cytoplasm</location>
    </subcellularLocation>
    <text evidence="3">The tmRNA-SmpB complex associates with stalled 70S ribosomes.</text>
</comment>
<evidence type="ECO:0000256" key="4">
    <source>
        <dbReference type="SAM" id="Coils"/>
    </source>
</evidence>
<dbReference type="EMBL" id="PFJH01000027">
    <property type="protein sequence ID" value="PIX68930.1"/>
    <property type="molecule type" value="Genomic_DNA"/>
</dbReference>
<dbReference type="PANTHER" id="PTHR30308:SF2">
    <property type="entry name" value="SSRA-BINDING PROTEIN"/>
    <property type="match status" value="1"/>
</dbReference>
<keyword evidence="2 3" id="KW-0694">RNA-binding</keyword>
<comment type="function">
    <text evidence="3">Required for rescue of stalled ribosomes mediated by trans-translation. Binds to transfer-messenger RNA (tmRNA), required for stable association of tmRNA with ribosomes. tmRNA and SmpB together mimic tRNA shape, replacing the anticodon stem-loop with SmpB. tmRNA is encoded by the ssrA gene; the 2 termini fold to resemble tRNA(Ala) and it encodes a 'tag peptide', a short internal open reading frame. During trans-translation Ala-aminoacylated tmRNA acts like a tRNA, entering the A-site of stalled ribosomes, displacing the stalled mRNA. The ribosome then switches to translate the ORF on the tmRNA; the nascent peptide is terminated with the 'tag peptide' encoded by the tmRNA and targeted for degradation. The ribosome is freed to recommence translation, which seems to be the essential function of trans-translation.</text>
</comment>
<reference evidence="6" key="1">
    <citation type="submission" date="2017-09" db="EMBL/GenBank/DDBJ databases">
        <title>Depth-based differentiation of microbial function through sediment-hosted aquifers and enrichment of novel symbionts in the deep terrestrial subsurface.</title>
        <authorList>
            <person name="Probst A.J."/>
            <person name="Ladd B."/>
            <person name="Jarett J.K."/>
            <person name="Geller-Mcgrath D.E."/>
            <person name="Sieber C.M.K."/>
            <person name="Emerson J.B."/>
            <person name="Anantharaman K."/>
            <person name="Thomas B.C."/>
            <person name="Malmstrom R."/>
            <person name="Stieglmeier M."/>
            <person name="Klingl A."/>
            <person name="Woyke T."/>
            <person name="Ryan C.M."/>
            <person name="Banfield J.F."/>
        </authorList>
    </citation>
    <scope>NUCLEOTIDE SEQUENCE [LARGE SCALE GENOMIC DNA]</scope>
</reference>
<dbReference type="HAMAP" id="MF_00023">
    <property type="entry name" value="SmpB"/>
    <property type="match status" value="1"/>
</dbReference>
<name>A0A2M7LLJ5_9BACT</name>
<dbReference type="Proteomes" id="UP000228500">
    <property type="component" value="Unassembled WGS sequence"/>
</dbReference>
<evidence type="ECO:0000313" key="6">
    <source>
        <dbReference type="Proteomes" id="UP000228500"/>
    </source>
</evidence>
<proteinExistence type="inferred from homology"/>
<keyword evidence="1 3" id="KW-0963">Cytoplasm</keyword>
<sequence>MKVINRKLSREYEILETVEAGIVLNGPETKSAFLKQINLDAAYVKLLSGEAYLINADIQKYRFAKQDEYDPKKSRKLLLHKKELLKLQVKTASKGFTLVPVSCYSQGPYIKIEIAVVRGRKDLEKKKIQKKQDIIRNEKREMKEYLKMR</sequence>
<dbReference type="InterPro" id="IPR023620">
    <property type="entry name" value="SmpB"/>
</dbReference>
<dbReference type="InterPro" id="IPR000037">
    <property type="entry name" value="SsrA-bd_prot"/>
</dbReference>
<dbReference type="Pfam" id="PF01668">
    <property type="entry name" value="SmpB"/>
    <property type="match status" value="1"/>
</dbReference>
<evidence type="ECO:0000313" key="5">
    <source>
        <dbReference type="EMBL" id="PIX68930.1"/>
    </source>
</evidence>
<evidence type="ECO:0000256" key="2">
    <source>
        <dbReference type="ARBA" id="ARBA00022884"/>
    </source>
</evidence>
<gene>
    <name evidence="3" type="primary">smpB</name>
    <name evidence="5" type="ORF">COZ40_00660</name>
</gene>
<evidence type="ECO:0000256" key="1">
    <source>
        <dbReference type="ARBA" id="ARBA00022490"/>
    </source>
</evidence>
<accession>A0A2M7LLJ5</accession>
<dbReference type="GO" id="GO:0003723">
    <property type="term" value="F:RNA binding"/>
    <property type="evidence" value="ECO:0007669"/>
    <property type="project" value="UniProtKB-UniRule"/>
</dbReference>
<dbReference type="NCBIfam" id="NF003843">
    <property type="entry name" value="PRK05422.1"/>
    <property type="match status" value="1"/>
</dbReference>
<dbReference type="AlphaFoldDB" id="A0A2M7LLJ5"/>
<dbReference type="SUPFAM" id="SSF74982">
    <property type="entry name" value="Small protein B (SmpB)"/>
    <property type="match status" value="1"/>
</dbReference>
<evidence type="ECO:0000256" key="3">
    <source>
        <dbReference type="HAMAP-Rule" id="MF_00023"/>
    </source>
</evidence>
<feature type="coiled-coil region" evidence="4">
    <location>
        <begin position="121"/>
        <end position="148"/>
    </location>
</feature>
<dbReference type="GO" id="GO:0005829">
    <property type="term" value="C:cytosol"/>
    <property type="evidence" value="ECO:0007669"/>
    <property type="project" value="TreeGrafter"/>
</dbReference>
<keyword evidence="4" id="KW-0175">Coiled coil</keyword>
<comment type="caution">
    <text evidence="5">The sequence shown here is derived from an EMBL/GenBank/DDBJ whole genome shotgun (WGS) entry which is preliminary data.</text>
</comment>
<dbReference type="NCBIfam" id="TIGR00086">
    <property type="entry name" value="smpB"/>
    <property type="match status" value="1"/>
</dbReference>
<dbReference type="GO" id="GO:0070929">
    <property type="term" value="P:trans-translation"/>
    <property type="evidence" value="ECO:0007669"/>
    <property type="project" value="UniProtKB-UniRule"/>
</dbReference>
<comment type="similarity">
    <text evidence="3">Belongs to the SmpB family.</text>
</comment>
<dbReference type="GO" id="GO:0070930">
    <property type="term" value="P:trans-translation-dependent protein tagging"/>
    <property type="evidence" value="ECO:0007669"/>
    <property type="project" value="TreeGrafter"/>
</dbReference>
<protein>
    <recommendedName>
        <fullName evidence="3">SsrA-binding protein</fullName>
    </recommendedName>
    <alternativeName>
        <fullName evidence="3">Small protein B</fullName>
    </alternativeName>
</protein>